<dbReference type="OrthoDB" id="100605at2"/>
<dbReference type="Gene3D" id="3.30.2010.30">
    <property type="match status" value="1"/>
</dbReference>
<evidence type="ECO:0000256" key="2">
    <source>
        <dbReference type="ARBA" id="ARBA00001947"/>
    </source>
</evidence>
<dbReference type="Gene3D" id="2.60.40.1840">
    <property type="match status" value="1"/>
</dbReference>
<dbReference type="InterPro" id="IPR027268">
    <property type="entry name" value="Peptidase_M4/M1_CTD_sf"/>
</dbReference>
<evidence type="ECO:0000256" key="7">
    <source>
        <dbReference type="ARBA" id="ARBA00022670"/>
    </source>
</evidence>
<dbReference type="STRING" id="456.Ljor_2409"/>
<feature type="domain" description="Aminopeptidase N-like N-terminal" evidence="17">
    <location>
        <begin position="82"/>
        <end position="183"/>
    </location>
</feature>
<dbReference type="CDD" id="cd09600">
    <property type="entry name" value="M1_APN"/>
    <property type="match status" value="1"/>
</dbReference>
<dbReference type="Pfam" id="PF01433">
    <property type="entry name" value="Peptidase_M1"/>
    <property type="match status" value="1"/>
</dbReference>
<evidence type="ECO:0000313" key="19">
    <source>
        <dbReference type="Proteomes" id="UP000055035"/>
    </source>
</evidence>
<keyword evidence="7" id="KW-0645">Protease</keyword>
<dbReference type="InterPro" id="IPR024601">
    <property type="entry name" value="Peptidase_M1_pepN_C"/>
</dbReference>
<accession>A0A0W0VDB0</accession>
<evidence type="ECO:0000256" key="8">
    <source>
        <dbReference type="ARBA" id="ARBA00022723"/>
    </source>
</evidence>
<dbReference type="EMBL" id="LNYJ01000011">
    <property type="protein sequence ID" value="KTD18103.1"/>
    <property type="molecule type" value="Genomic_DNA"/>
</dbReference>
<dbReference type="InterPro" id="IPR035414">
    <property type="entry name" value="Peptidase_M1_pepN_Ig-like"/>
</dbReference>
<evidence type="ECO:0000256" key="12">
    <source>
        <dbReference type="ARBA" id="ARBA00059739"/>
    </source>
</evidence>
<dbReference type="PANTHER" id="PTHR46322:SF1">
    <property type="entry name" value="PUROMYCIN-SENSITIVE AMINOPEPTIDASE"/>
    <property type="match status" value="1"/>
</dbReference>
<evidence type="ECO:0000256" key="4">
    <source>
        <dbReference type="ARBA" id="ARBA00012564"/>
    </source>
</evidence>
<evidence type="ECO:0000256" key="9">
    <source>
        <dbReference type="ARBA" id="ARBA00022801"/>
    </source>
</evidence>
<feature type="domain" description="Peptidase M1 membrane alanine aminopeptidase" evidence="14">
    <location>
        <begin position="223"/>
        <end position="436"/>
    </location>
</feature>
<dbReference type="InterPro" id="IPR001930">
    <property type="entry name" value="Peptidase_M1"/>
</dbReference>
<evidence type="ECO:0000259" key="14">
    <source>
        <dbReference type="Pfam" id="PF01433"/>
    </source>
</evidence>
<evidence type="ECO:0000256" key="6">
    <source>
        <dbReference type="ARBA" id="ARBA00022438"/>
    </source>
</evidence>
<dbReference type="FunFam" id="3.30.2010.30:FF:000002">
    <property type="entry name" value="Putative aminopeptidase N"/>
    <property type="match status" value="1"/>
</dbReference>
<dbReference type="PRINTS" id="PR00756">
    <property type="entry name" value="ALADIPTASE"/>
</dbReference>
<evidence type="ECO:0000259" key="17">
    <source>
        <dbReference type="Pfam" id="PF17900"/>
    </source>
</evidence>
<sequence>MPETTVYLKDYQPPVFEVKNAELNFDLYDDHALITSQLKFQRQHPGPLYLYGDELELVSLHMNGEELKDNYRLEEGNIILDDCPHEFDLTIVTLVRPQENTQLSGLYRSNHLFCTQCEAEGFRRITFFPDRPDVLAPYTTRITADKKQYPVLLSNGNLIGSGDLEQGRHWVKWQDPFKKPSYLFALVAGDLACIKDTFQTQSQREVELRIYVEHGNEDKCSHAMTSLKNAMRWDEVEYGREYDLDIFMIVAVSDFNMGAMENKGLNIFNSKYILARPDTATDQDFADIEGVVGHEYFHNWTGNRVTCRDWFQLSLKEGLTVFRDQEFSRDMNSRDLNRIIDVRVLRNSQFPEDAGAMAHPVRPESYQEINNFYTSTIYNKGAEVIRMQQTLLGKEGFRRGMDLYFQRHDGQAVTIDDFVAAMEDANGVNLSQFKRWYSQAGTPEVHVVKNFSGDNLTLTMNQSCPPTPECQDKKPFHIPIRFALFDKTGAMIPMENDVLELREGKECFSFTGLAEEPIVSLLRDFSAPVKLYMQNSDEELLALLRFETNGFAKWEAAQRLSLSCIKECLSAANNHWQISERLLTAYQHVLLDDNLDPALRAEILIPPAFEDVATELSSVDVDLVESVRDFFRATLGQELYQSLYATYEKLWQNEDHSMNAQAYARRQLRNTCLYLMMKADEARSLPLCEQQFDQSKTMTDQIASFALLSNCNQPVLRDKAIEGFYKQWSQDDLVMDKWFAVQASTELPDALSRVKILLEHPAFNIKNPNKVRAVLGAFSQANPRNFHSKDGSGYRFLAEMIAKLDKINPQITARLATPFTRWRRYDVNRQNLMKAELRHLTSLDLSRDLREVVAKSLA</sequence>
<dbReference type="InterPro" id="IPR037144">
    <property type="entry name" value="Peptidase_M1_pepN_C_sf"/>
</dbReference>
<dbReference type="InterPro" id="IPR042097">
    <property type="entry name" value="Aminopeptidase_N-like_N_sf"/>
</dbReference>
<dbReference type="InterPro" id="IPR014782">
    <property type="entry name" value="Peptidase_M1_dom"/>
</dbReference>
<evidence type="ECO:0000256" key="10">
    <source>
        <dbReference type="ARBA" id="ARBA00022833"/>
    </source>
</evidence>
<dbReference type="Gene3D" id="1.25.50.10">
    <property type="entry name" value="Peptidase M1, alanyl aminopeptidase, C-terminal domain"/>
    <property type="match status" value="1"/>
</dbReference>
<evidence type="ECO:0000256" key="1">
    <source>
        <dbReference type="ARBA" id="ARBA00000098"/>
    </source>
</evidence>
<proteinExistence type="inferred from homology"/>
<dbReference type="Proteomes" id="UP000055035">
    <property type="component" value="Unassembled WGS sequence"/>
</dbReference>
<dbReference type="AlphaFoldDB" id="A0A0W0VDB0"/>
<dbReference type="Pfam" id="PF11940">
    <property type="entry name" value="DUF3458"/>
    <property type="match status" value="1"/>
</dbReference>
<comment type="function">
    <text evidence="12">Aminopeptidase N is involved in the degradation of intracellular peptides generated by protein breakdown during normal growth as well as in response to nutrient starvation.</text>
</comment>
<dbReference type="EC" id="3.4.11.2" evidence="4 13"/>
<organism evidence="18 19">
    <name type="scientific">Legionella jordanis</name>
    <dbReference type="NCBI Taxonomy" id="456"/>
    <lineage>
        <taxon>Bacteria</taxon>
        <taxon>Pseudomonadati</taxon>
        <taxon>Pseudomonadota</taxon>
        <taxon>Gammaproteobacteria</taxon>
        <taxon>Legionellales</taxon>
        <taxon>Legionellaceae</taxon>
        <taxon>Legionella</taxon>
    </lineage>
</organism>
<dbReference type="FunFam" id="1.10.390.10:FF:000002">
    <property type="entry name" value="Aminopeptidase N"/>
    <property type="match status" value="1"/>
</dbReference>
<evidence type="ECO:0000259" key="16">
    <source>
        <dbReference type="Pfam" id="PF17432"/>
    </source>
</evidence>
<comment type="cofactor">
    <cofactor evidence="2">
        <name>Zn(2+)</name>
        <dbReference type="ChEBI" id="CHEBI:29105"/>
    </cofactor>
</comment>
<dbReference type="Gene3D" id="1.10.390.10">
    <property type="entry name" value="Neutral Protease Domain 2"/>
    <property type="match status" value="1"/>
</dbReference>
<evidence type="ECO:0000256" key="3">
    <source>
        <dbReference type="ARBA" id="ARBA00010136"/>
    </source>
</evidence>
<evidence type="ECO:0000313" key="18">
    <source>
        <dbReference type="EMBL" id="KTD18103.1"/>
    </source>
</evidence>
<dbReference type="Pfam" id="PF17432">
    <property type="entry name" value="DUF3458_C"/>
    <property type="match status" value="1"/>
</dbReference>
<gene>
    <name evidence="18" type="primary">pepN</name>
    <name evidence="18" type="ORF">Ljor_2409</name>
</gene>
<dbReference type="PATRIC" id="fig|456.5.peg.2591"/>
<keyword evidence="11" id="KW-0482">Metalloprotease</keyword>
<dbReference type="GO" id="GO:0008270">
    <property type="term" value="F:zinc ion binding"/>
    <property type="evidence" value="ECO:0007669"/>
    <property type="project" value="InterPro"/>
</dbReference>
<dbReference type="SUPFAM" id="SSF55486">
    <property type="entry name" value="Metalloproteases ('zincins'), catalytic domain"/>
    <property type="match status" value="1"/>
</dbReference>
<keyword evidence="10" id="KW-0862">Zinc</keyword>
<keyword evidence="9" id="KW-0378">Hydrolase</keyword>
<keyword evidence="19" id="KW-1185">Reference proteome</keyword>
<protein>
    <recommendedName>
        <fullName evidence="5 13">Aminopeptidase N</fullName>
        <ecNumber evidence="4 13">3.4.11.2</ecNumber>
    </recommendedName>
</protein>
<comment type="catalytic activity">
    <reaction evidence="1">
        <text>Release of an N-terminal amino acid, Xaa-|-Yaa- from a peptide, amide or arylamide. Xaa is preferably Ala, but may be most amino acids including Pro (slow action). When a terminal hydrophobic residue is followed by a prolyl residue, the two may be released as an intact Xaa-Pro dipeptide.</text>
        <dbReference type="EC" id="3.4.11.2"/>
    </reaction>
</comment>
<dbReference type="InterPro" id="IPR038438">
    <property type="entry name" value="PepN_Ig-like_sf"/>
</dbReference>
<feature type="domain" description="Peptidase M1 alanyl aminopeptidase Ig-like fold" evidence="15">
    <location>
        <begin position="441"/>
        <end position="532"/>
    </location>
</feature>
<evidence type="ECO:0000259" key="15">
    <source>
        <dbReference type="Pfam" id="PF11940"/>
    </source>
</evidence>
<feature type="domain" description="Peptidase M1 alanyl aminopeptidase C-terminal" evidence="16">
    <location>
        <begin position="537"/>
        <end position="858"/>
    </location>
</feature>
<dbReference type="FunFam" id="2.60.40.1730:FF:000005">
    <property type="entry name" value="Aminopeptidase N"/>
    <property type="match status" value="1"/>
</dbReference>
<dbReference type="NCBIfam" id="TIGR02414">
    <property type="entry name" value="pepN_proteo"/>
    <property type="match status" value="1"/>
</dbReference>
<dbReference type="Pfam" id="PF17900">
    <property type="entry name" value="Peptidase_M1_N"/>
    <property type="match status" value="1"/>
</dbReference>
<dbReference type="GO" id="GO:0008237">
    <property type="term" value="F:metallopeptidase activity"/>
    <property type="evidence" value="ECO:0007669"/>
    <property type="project" value="UniProtKB-UniRule"/>
</dbReference>
<dbReference type="Gene3D" id="2.60.40.1730">
    <property type="entry name" value="tricorn interacting facor f3 domain"/>
    <property type="match status" value="1"/>
</dbReference>
<dbReference type="InterPro" id="IPR012779">
    <property type="entry name" value="Peptidase_M1_pepN"/>
</dbReference>
<dbReference type="GO" id="GO:0016285">
    <property type="term" value="F:alanyl aminopeptidase activity"/>
    <property type="evidence" value="ECO:0007669"/>
    <property type="project" value="UniProtKB-EC"/>
</dbReference>
<name>A0A0W0VDB0_9GAMM</name>
<comment type="similarity">
    <text evidence="3">Belongs to the peptidase M1 family.</text>
</comment>
<evidence type="ECO:0000256" key="11">
    <source>
        <dbReference type="ARBA" id="ARBA00023049"/>
    </source>
</evidence>
<dbReference type="RefSeq" id="WP_058471794.1">
    <property type="nucleotide sequence ID" value="NZ_CAAAIC010000001.1"/>
</dbReference>
<dbReference type="InterPro" id="IPR045357">
    <property type="entry name" value="Aminopeptidase_N-like_N"/>
</dbReference>
<comment type="caution">
    <text evidence="18">The sequence shown here is derived from an EMBL/GenBank/DDBJ whole genome shotgun (WGS) entry which is preliminary data.</text>
</comment>
<evidence type="ECO:0000256" key="5">
    <source>
        <dbReference type="ARBA" id="ARBA00015611"/>
    </source>
</evidence>
<keyword evidence="6 18" id="KW-0031">Aminopeptidase</keyword>
<dbReference type="SUPFAM" id="SSF63737">
    <property type="entry name" value="Leukotriene A4 hydrolase N-terminal domain"/>
    <property type="match status" value="1"/>
</dbReference>
<dbReference type="PANTHER" id="PTHR46322">
    <property type="entry name" value="PUROMYCIN-SENSITIVE AMINOPEPTIDASE"/>
    <property type="match status" value="1"/>
</dbReference>
<dbReference type="GO" id="GO:0006508">
    <property type="term" value="P:proteolysis"/>
    <property type="evidence" value="ECO:0007669"/>
    <property type="project" value="UniProtKB-UniRule"/>
</dbReference>
<evidence type="ECO:0000256" key="13">
    <source>
        <dbReference type="NCBIfam" id="TIGR02414"/>
    </source>
</evidence>
<keyword evidence="8" id="KW-0479">Metal-binding</keyword>
<reference evidence="18 19" key="1">
    <citation type="submission" date="2015-11" db="EMBL/GenBank/DDBJ databases">
        <title>Genomic analysis of 38 Legionella species identifies large and diverse effector repertoires.</title>
        <authorList>
            <person name="Burstein D."/>
            <person name="Amaro F."/>
            <person name="Zusman T."/>
            <person name="Lifshitz Z."/>
            <person name="Cohen O."/>
            <person name="Gilbert J.A."/>
            <person name="Pupko T."/>
            <person name="Shuman H.A."/>
            <person name="Segal G."/>
        </authorList>
    </citation>
    <scope>NUCLEOTIDE SEQUENCE [LARGE SCALE GENOMIC DNA]</scope>
    <source>
        <strain evidence="18 19">BL-540</strain>
    </source>
</reference>